<protein>
    <submittedName>
        <fullName evidence="1">Uncharacterized protein</fullName>
    </submittedName>
</protein>
<reference evidence="1 2" key="1">
    <citation type="journal article" date="2019" name="Int. J. Syst. Evol. Microbiol.">
        <title>The Global Catalogue of Microorganisms (GCM) 10K type strain sequencing project: providing services to taxonomists for standard genome sequencing and annotation.</title>
        <authorList>
            <consortium name="The Broad Institute Genomics Platform"/>
            <consortium name="The Broad Institute Genome Sequencing Center for Infectious Disease"/>
            <person name="Wu L."/>
            <person name="Ma J."/>
        </authorList>
    </citation>
    <scope>NUCLEOTIDE SEQUENCE [LARGE SCALE GENOMIC DNA]</scope>
    <source>
        <strain evidence="1 2">XZYJ18</strain>
    </source>
</reference>
<organism evidence="1 2">
    <name type="scientific">Halorussus aquaticus</name>
    <dbReference type="NCBI Taxonomy" id="2953748"/>
    <lineage>
        <taxon>Archaea</taxon>
        <taxon>Methanobacteriati</taxon>
        <taxon>Methanobacteriota</taxon>
        <taxon>Stenosarchaea group</taxon>
        <taxon>Halobacteria</taxon>
        <taxon>Halobacteriales</taxon>
        <taxon>Haladaptataceae</taxon>
        <taxon>Halorussus</taxon>
    </lineage>
</organism>
<dbReference type="GeneID" id="73044246"/>
<evidence type="ECO:0000313" key="1">
    <source>
        <dbReference type="EMBL" id="MFC4825051.1"/>
    </source>
</evidence>
<dbReference type="RefSeq" id="WP_254269244.1">
    <property type="nucleotide sequence ID" value="NZ_CP100400.1"/>
</dbReference>
<comment type="caution">
    <text evidence="1">The sequence shown here is derived from an EMBL/GenBank/DDBJ whole genome shotgun (WGS) entry which is preliminary data.</text>
</comment>
<keyword evidence="2" id="KW-1185">Reference proteome</keyword>
<evidence type="ECO:0000313" key="2">
    <source>
        <dbReference type="Proteomes" id="UP001595945"/>
    </source>
</evidence>
<dbReference type="Pfam" id="PF25949">
    <property type="entry name" value="DUF7987"/>
    <property type="match status" value="1"/>
</dbReference>
<proteinExistence type="predicted"/>
<sequence length="57" mass="5934">MVSRDTKETALLVTVAVVGFLAANALGAPSAVAWAILIGVGGVGPTVRDEWRRRQDA</sequence>
<dbReference type="EMBL" id="JBHSHT010000001">
    <property type="protein sequence ID" value="MFC4825051.1"/>
    <property type="molecule type" value="Genomic_DNA"/>
</dbReference>
<dbReference type="InterPro" id="IPR058293">
    <property type="entry name" value="DUF7987"/>
</dbReference>
<dbReference type="Proteomes" id="UP001595945">
    <property type="component" value="Unassembled WGS sequence"/>
</dbReference>
<accession>A0ABD5Q4B0</accession>
<name>A0ABD5Q4B0_9EURY</name>
<gene>
    <name evidence="1" type="ORF">ACFO9K_12355</name>
</gene>
<dbReference type="AlphaFoldDB" id="A0ABD5Q4B0"/>